<feature type="transmembrane region" description="Helical" evidence="5">
    <location>
        <begin position="39"/>
        <end position="56"/>
    </location>
</feature>
<keyword evidence="8" id="KW-1185">Reference proteome</keyword>
<feature type="transmembrane region" description="Helical" evidence="5">
    <location>
        <begin position="62"/>
        <end position="79"/>
    </location>
</feature>
<evidence type="ECO:0000256" key="3">
    <source>
        <dbReference type="ARBA" id="ARBA00022989"/>
    </source>
</evidence>
<comment type="caution">
    <text evidence="7">The sequence shown here is derived from an EMBL/GenBank/DDBJ whole genome shotgun (WGS) entry which is preliminary data.</text>
</comment>
<accession>A0A2N0BGJ0</accession>
<dbReference type="EMBL" id="NPEF01000246">
    <property type="protein sequence ID" value="PJZ91601.1"/>
    <property type="molecule type" value="Genomic_DNA"/>
</dbReference>
<dbReference type="Gene3D" id="1.20.1280.290">
    <property type="match status" value="1"/>
</dbReference>
<protein>
    <submittedName>
        <fullName evidence="6">SemiSWEET transporter</fullName>
    </submittedName>
</protein>
<evidence type="ECO:0000256" key="2">
    <source>
        <dbReference type="ARBA" id="ARBA00022692"/>
    </source>
</evidence>
<keyword evidence="2 5" id="KW-0812">Transmembrane</keyword>
<dbReference type="GO" id="GO:0051119">
    <property type="term" value="F:sugar transmembrane transporter activity"/>
    <property type="evidence" value="ECO:0007669"/>
    <property type="project" value="InterPro"/>
</dbReference>
<accession>A0A2N0B4Z1</accession>
<keyword evidence="4 5" id="KW-0472">Membrane</keyword>
<dbReference type="AlphaFoldDB" id="A0A2N0B4Z1"/>
<keyword evidence="3 5" id="KW-1133">Transmembrane helix</keyword>
<dbReference type="NCBIfam" id="NF037968">
    <property type="entry name" value="SemiSWEET_2"/>
    <property type="match status" value="1"/>
</dbReference>
<sequence length="88" mass="10047">MDSVTFLGYIASLLTTISFLPQVIRVVMGGSTKDISRNMYVVFITGVVLWLIYGFLIGDFPIILANIFTFLFTSIILFFKLKNDRREN</sequence>
<dbReference type="RefSeq" id="WP_100748130.1">
    <property type="nucleotide sequence ID" value="NZ_NPEF02000004.1"/>
</dbReference>
<gene>
    <name evidence="6" type="ORF">CH379_004880</name>
    <name evidence="7" type="ORF">CH379_17710</name>
</gene>
<reference evidence="6 8" key="2">
    <citation type="journal article" date="2018" name="Microb. Genom.">
        <title>Deciphering the unexplored Leptospira diversity from soils uncovers genomic evolution to virulence.</title>
        <authorList>
            <person name="Thibeaux R."/>
            <person name="Iraola G."/>
            <person name="Ferres I."/>
            <person name="Bierque E."/>
            <person name="Girault D."/>
            <person name="Soupe-Gilbert M.E."/>
            <person name="Picardeau M."/>
            <person name="Goarant C."/>
        </authorList>
    </citation>
    <scope>NUCLEOTIDE SEQUENCE [LARGE SCALE GENOMIC DNA]</scope>
    <source>
        <strain evidence="6 8">ATI7-C-A5</strain>
    </source>
</reference>
<dbReference type="EMBL" id="NPEF02000004">
    <property type="protein sequence ID" value="MDV6234962.1"/>
    <property type="molecule type" value="Genomic_DNA"/>
</dbReference>
<dbReference type="Proteomes" id="UP000232122">
    <property type="component" value="Unassembled WGS sequence"/>
</dbReference>
<feature type="transmembrane region" description="Helical" evidence="5">
    <location>
        <begin position="6"/>
        <end position="27"/>
    </location>
</feature>
<dbReference type="InterPro" id="IPR006603">
    <property type="entry name" value="PQ-loop_rpt"/>
</dbReference>
<evidence type="ECO:0000256" key="4">
    <source>
        <dbReference type="ARBA" id="ARBA00023136"/>
    </source>
</evidence>
<evidence type="ECO:0000256" key="1">
    <source>
        <dbReference type="ARBA" id="ARBA00004141"/>
    </source>
</evidence>
<reference evidence="7" key="1">
    <citation type="submission" date="2017-07" db="EMBL/GenBank/DDBJ databases">
        <title>Leptospira spp. isolated from tropical soils.</title>
        <authorList>
            <person name="Thibeaux R."/>
            <person name="Iraola G."/>
            <person name="Ferres I."/>
            <person name="Bierque E."/>
            <person name="Girault D."/>
            <person name="Soupe-Gilbert M.-E."/>
            <person name="Picardeau M."/>
            <person name="Goarant C."/>
        </authorList>
    </citation>
    <scope>NUCLEOTIDE SEQUENCE [LARGE SCALE GENOMIC DNA]</scope>
    <source>
        <strain evidence="7">ATI7-C-A5</strain>
    </source>
</reference>
<reference evidence="6" key="3">
    <citation type="submission" date="2023-10" db="EMBL/GenBank/DDBJ databases">
        <authorList>
            <person name="Picardeau M."/>
            <person name="Thibeaux R."/>
        </authorList>
    </citation>
    <scope>NUCLEOTIDE SEQUENCE</scope>
    <source>
        <strain evidence="6">ATI7-C-A5</strain>
    </source>
</reference>
<dbReference type="InterPro" id="IPR047662">
    <property type="entry name" value="SemiSWEET"/>
</dbReference>
<dbReference type="OrthoDB" id="9814012at2"/>
<proteinExistence type="predicted"/>
<evidence type="ECO:0000256" key="5">
    <source>
        <dbReference type="SAM" id="Phobius"/>
    </source>
</evidence>
<name>A0A2N0B4Z1_9LEPT</name>
<comment type="subcellular location">
    <subcellularLocation>
        <location evidence="1">Membrane</location>
        <topology evidence="1">Multi-pass membrane protein</topology>
    </subcellularLocation>
</comment>
<evidence type="ECO:0000313" key="8">
    <source>
        <dbReference type="Proteomes" id="UP000232122"/>
    </source>
</evidence>
<evidence type="ECO:0000313" key="6">
    <source>
        <dbReference type="EMBL" id="MDV6234962.1"/>
    </source>
</evidence>
<dbReference type="GO" id="GO:0016020">
    <property type="term" value="C:membrane"/>
    <property type="evidence" value="ECO:0007669"/>
    <property type="project" value="UniProtKB-SubCell"/>
</dbReference>
<dbReference type="Pfam" id="PF04193">
    <property type="entry name" value="PQ-loop"/>
    <property type="match status" value="1"/>
</dbReference>
<organism evidence="7">
    <name type="scientific">Leptospira ellisii</name>
    <dbReference type="NCBI Taxonomy" id="2023197"/>
    <lineage>
        <taxon>Bacteria</taxon>
        <taxon>Pseudomonadati</taxon>
        <taxon>Spirochaetota</taxon>
        <taxon>Spirochaetia</taxon>
        <taxon>Leptospirales</taxon>
        <taxon>Leptospiraceae</taxon>
        <taxon>Leptospira</taxon>
    </lineage>
</organism>
<evidence type="ECO:0000313" key="7">
    <source>
        <dbReference type="EMBL" id="PJZ91601.1"/>
    </source>
</evidence>